<evidence type="ECO:0000256" key="4">
    <source>
        <dbReference type="ARBA" id="ARBA00022794"/>
    </source>
</evidence>
<dbReference type="GO" id="GO:0036038">
    <property type="term" value="C:MKS complex"/>
    <property type="evidence" value="ECO:0007669"/>
    <property type="project" value="TreeGrafter"/>
</dbReference>
<sequence>MAVLNGLVPARFLTIVAHLILIIVLFWSRGDNVRACLPKYYTNTEYEKKDTQFTLTPQSATAAHASASVTMVFFLFDQWCSDTYWYIFGFCSALPGITEIAVLIGVLAMGKGI</sequence>
<evidence type="ECO:0000256" key="7">
    <source>
        <dbReference type="SAM" id="Phobius"/>
    </source>
</evidence>
<comment type="caution">
    <text evidence="8">The sequence shown here is derived from an EMBL/GenBank/DDBJ whole genome shotgun (WGS) entry which is preliminary data.</text>
</comment>
<feature type="transmembrane region" description="Helical" evidence="7">
    <location>
        <begin position="12"/>
        <end position="30"/>
    </location>
</feature>
<evidence type="ECO:0000313" key="8">
    <source>
        <dbReference type="EMBL" id="KAK2152298.1"/>
    </source>
</evidence>
<evidence type="ECO:0000256" key="3">
    <source>
        <dbReference type="ARBA" id="ARBA00022692"/>
    </source>
</evidence>
<dbReference type="InterPro" id="IPR029248">
    <property type="entry name" value="TMEM107"/>
</dbReference>
<keyword evidence="3 7" id="KW-0812">Transmembrane</keyword>
<dbReference type="PANTHER" id="PTHR34341:SF1">
    <property type="entry name" value="TRANSMEMBRANE PROTEIN 107"/>
    <property type="match status" value="1"/>
</dbReference>
<evidence type="ECO:0000256" key="2">
    <source>
        <dbReference type="ARBA" id="ARBA00015652"/>
    </source>
</evidence>
<dbReference type="GO" id="GO:1905515">
    <property type="term" value="P:non-motile cilium assembly"/>
    <property type="evidence" value="ECO:0007669"/>
    <property type="project" value="TreeGrafter"/>
</dbReference>
<protein>
    <recommendedName>
        <fullName evidence="2">Transmembrane protein 107</fullName>
    </recommendedName>
</protein>
<reference evidence="8" key="1">
    <citation type="journal article" date="2023" name="Mol. Biol. Evol.">
        <title>Third-Generation Sequencing Reveals the Adaptive Role of the Epigenome in Three Deep-Sea Polychaetes.</title>
        <authorList>
            <person name="Perez M."/>
            <person name="Aroh O."/>
            <person name="Sun Y."/>
            <person name="Lan Y."/>
            <person name="Juniper S.K."/>
            <person name="Young C.R."/>
            <person name="Angers B."/>
            <person name="Qian P.Y."/>
        </authorList>
    </citation>
    <scope>NUCLEOTIDE SEQUENCE</scope>
    <source>
        <strain evidence="8">P08H-3</strain>
    </source>
</reference>
<dbReference type="Pfam" id="PF14995">
    <property type="entry name" value="TMEM107"/>
    <property type="match status" value="2"/>
</dbReference>
<dbReference type="PANTHER" id="PTHR34341">
    <property type="entry name" value="TRANSMEMBRANE PROTEIN 107"/>
    <property type="match status" value="1"/>
</dbReference>
<keyword evidence="4" id="KW-0970">Cilium biogenesis/degradation</keyword>
<dbReference type="GO" id="GO:0016020">
    <property type="term" value="C:membrane"/>
    <property type="evidence" value="ECO:0007669"/>
    <property type="project" value="UniProtKB-SubCell"/>
</dbReference>
<dbReference type="EMBL" id="JAODUP010000333">
    <property type="protein sequence ID" value="KAK2152298.1"/>
    <property type="molecule type" value="Genomic_DNA"/>
</dbReference>
<evidence type="ECO:0000313" key="9">
    <source>
        <dbReference type="Proteomes" id="UP001208570"/>
    </source>
</evidence>
<keyword evidence="6 7" id="KW-0472">Membrane</keyword>
<name>A0AAD9JFP5_9ANNE</name>
<dbReference type="AlphaFoldDB" id="A0AAD9JFP5"/>
<accession>A0AAD9JFP5</accession>
<evidence type="ECO:0000256" key="6">
    <source>
        <dbReference type="ARBA" id="ARBA00023136"/>
    </source>
</evidence>
<gene>
    <name evidence="8" type="ORF">LSH36_332g01036</name>
</gene>
<dbReference type="Proteomes" id="UP001208570">
    <property type="component" value="Unassembled WGS sequence"/>
</dbReference>
<evidence type="ECO:0000256" key="5">
    <source>
        <dbReference type="ARBA" id="ARBA00022989"/>
    </source>
</evidence>
<organism evidence="8 9">
    <name type="scientific">Paralvinella palmiformis</name>
    <dbReference type="NCBI Taxonomy" id="53620"/>
    <lineage>
        <taxon>Eukaryota</taxon>
        <taxon>Metazoa</taxon>
        <taxon>Spiralia</taxon>
        <taxon>Lophotrochozoa</taxon>
        <taxon>Annelida</taxon>
        <taxon>Polychaeta</taxon>
        <taxon>Sedentaria</taxon>
        <taxon>Canalipalpata</taxon>
        <taxon>Terebellida</taxon>
        <taxon>Terebelliformia</taxon>
        <taxon>Alvinellidae</taxon>
        <taxon>Paralvinella</taxon>
    </lineage>
</organism>
<evidence type="ECO:0000256" key="1">
    <source>
        <dbReference type="ARBA" id="ARBA00004141"/>
    </source>
</evidence>
<proteinExistence type="predicted"/>
<feature type="transmembrane region" description="Helical" evidence="7">
    <location>
        <begin position="84"/>
        <end position="108"/>
    </location>
</feature>
<dbReference type="GO" id="GO:1904491">
    <property type="term" value="P:protein localization to ciliary transition zone"/>
    <property type="evidence" value="ECO:0007669"/>
    <property type="project" value="TreeGrafter"/>
</dbReference>
<keyword evidence="5 7" id="KW-1133">Transmembrane helix</keyword>
<keyword evidence="9" id="KW-1185">Reference proteome</keyword>
<comment type="subcellular location">
    <subcellularLocation>
        <location evidence="1">Membrane</location>
        <topology evidence="1">Multi-pass membrane protein</topology>
    </subcellularLocation>
</comment>